<dbReference type="STRING" id="467705.SGO_0488"/>
<dbReference type="Pfam" id="PF00005">
    <property type="entry name" value="ABC_tran"/>
    <property type="match status" value="2"/>
</dbReference>
<keyword evidence="13" id="KW-1185">Reference proteome</keyword>
<comment type="subcellular location">
    <subcellularLocation>
        <location evidence="1">Cell membrane</location>
        <topology evidence="1">Peripheral membrane protein</topology>
    </subcellularLocation>
</comment>
<dbReference type="RefSeq" id="WP_011999994.1">
    <property type="nucleotide sequence ID" value="NC_009785.1"/>
</dbReference>
<evidence type="ECO:0000256" key="5">
    <source>
        <dbReference type="ARBA" id="ARBA00022737"/>
    </source>
</evidence>
<dbReference type="GO" id="GO:0032217">
    <property type="term" value="F:riboflavin transmembrane transporter activity"/>
    <property type="evidence" value="ECO:0007669"/>
    <property type="project" value="UniProtKB-ARBA"/>
</dbReference>
<dbReference type="InterPro" id="IPR003439">
    <property type="entry name" value="ABC_transporter-like_ATP-bd"/>
</dbReference>
<dbReference type="CDD" id="cd03225">
    <property type="entry name" value="ABC_cobalt_CbiO_domain1"/>
    <property type="match status" value="2"/>
</dbReference>
<evidence type="ECO:0000313" key="12">
    <source>
        <dbReference type="EMBL" id="ABV09617.1"/>
    </source>
</evidence>
<reference evidence="12 13" key="1">
    <citation type="journal article" date="2007" name="J. Bacteriol.">
        <title>Genome-wide transcriptional changes in Streptococcus gordonii in response to competence signaling peptide.</title>
        <authorList>
            <person name="Vickerman M.M."/>
            <person name="Iobst S."/>
            <person name="Jesionowski A.M."/>
            <person name="Gill S.R."/>
        </authorList>
    </citation>
    <scope>NUCLEOTIDE SEQUENCE [LARGE SCALE GENOMIC DNA]</scope>
    <source>
        <strain evidence="13">Challis / ATCC 35105 / BCRC 15272 / CH1 / DL1 / V288</strain>
    </source>
</reference>
<dbReference type="InterPro" id="IPR017871">
    <property type="entry name" value="ABC_transporter-like_CS"/>
</dbReference>
<evidence type="ECO:0000256" key="4">
    <source>
        <dbReference type="ARBA" id="ARBA00022475"/>
    </source>
</evidence>
<organism evidence="12 13">
    <name type="scientific">Streptococcus gordonii (strain Challis / ATCC 35105 / BCRC 15272 / CH1 / DL1 / V288)</name>
    <dbReference type="NCBI Taxonomy" id="467705"/>
    <lineage>
        <taxon>Bacteria</taxon>
        <taxon>Bacillati</taxon>
        <taxon>Bacillota</taxon>
        <taxon>Bacilli</taxon>
        <taxon>Lactobacillales</taxon>
        <taxon>Streptococcaceae</taxon>
        <taxon>Streptococcus</taxon>
    </lineage>
</organism>
<feature type="domain" description="ABC transporter" evidence="11">
    <location>
        <begin position="297"/>
        <end position="528"/>
    </location>
</feature>
<comment type="function">
    <text evidence="10">Probably part of an ABC transporter complex. Responsible for energy coupling to the transport system.</text>
</comment>
<dbReference type="PANTHER" id="PTHR43553">
    <property type="entry name" value="HEAVY METAL TRANSPORTER"/>
    <property type="match status" value="1"/>
</dbReference>
<proteinExistence type="inferred from homology"/>
<dbReference type="GO" id="GO:0043190">
    <property type="term" value="C:ATP-binding cassette (ABC) transporter complex"/>
    <property type="evidence" value="ECO:0007669"/>
    <property type="project" value="TreeGrafter"/>
</dbReference>
<protein>
    <submittedName>
        <fullName evidence="12">ABC transporter, ATP-binding protein SP0483</fullName>
    </submittedName>
</protein>
<dbReference type="InterPro" id="IPR050095">
    <property type="entry name" value="ECF_ABC_transporter_ATP-bd"/>
</dbReference>
<name>A8AVJ4_STRGC</name>
<dbReference type="HOGENOM" id="CLU_000604_86_7_9"/>
<evidence type="ECO:0000256" key="2">
    <source>
        <dbReference type="ARBA" id="ARBA00005417"/>
    </source>
</evidence>
<dbReference type="InterPro" id="IPR022216">
    <property type="entry name" value="ABC_Co_transporter"/>
</dbReference>
<dbReference type="Proteomes" id="UP000001131">
    <property type="component" value="Chromosome"/>
</dbReference>
<dbReference type="InterPro" id="IPR015856">
    <property type="entry name" value="ABC_transpr_CbiO/EcfA_su"/>
</dbReference>
<dbReference type="InterPro" id="IPR027417">
    <property type="entry name" value="P-loop_NTPase"/>
</dbReference>
<dbReference type="PROSITE" id="PS00211">
    <property type="entry name" value="ABC_TRANSPORTER_1"/>
    <property type="match status" value="2"/>
</dbReference>
<sequence length="561" mass="62427">MKQPIIQFENFTFQYQAQLEPTLKEINLTIYEGEKVLIVGPSGSGKSTLGQCLNGIIPNIYKGQASGHLKVQGQDAFASSIYDKSNLVSTVLQDTDGQFIGLSVAEDLAFALENDMVELPVMKEKVQHWAEKLDLVNLLQHRPQDLSGGQKQRVSLAGVLIDESPILLFDEPLANLDPKSGQDAIDLIDQIHKEAGTTTIIIEHRLEDVLYRSVDRLVLVNDGRILFDDHPDLLLKTTLLAENGIREPLYLTTLRQLGLDIAEMDHLSDLASLDLPALPFSKEAVGEATQERDSNLFSVENIRFSYGKRPVLQDISLEISKGERIAIVGKNGAGKSTLAKAFCQFIQTEGNYSWQGKDIKADSIKERAERIGYVLQNPNQMISETMIFDEVALGLRLRGLPEEEIEERVLAVLKTCGLYEFRKWPVSALSFGQKKRVTIASILVLGPEVILLDEPTAGQDQRNYTEIMNFLDELNQKGHTIIMITHDMQLMLDYSDRAIVIVDGQVLADKSPAQVLTDRDLIAAANLKETSIFTLAKKLGVDPLALTEFYMKEKGASHVSR</sequence>
<dbReference type="AlphaFoldDB" id="A8AVJ4"/>
<dbReference type="InterPro" id="IPR003593">
    <property type="entry name" value="AAA+_ATPase"/>
</dbReference>
<dbReference type="FunFam" id="3.40.50.300:FF:000224">
    <property type="entry name" value="Energy-coupling factor transporter ATP-binding protein EcfA"/>
    <property type="match status" value="1"/>
</dbReference>
<dbReference type="PANTHER" id="PTHR43553:SF26">
    <property type="entry name" value="ABC TRANSPORTER ATP-BINDING PROTEIN BC_2655-RELATED"/>
    <property type="match status" value="1"/>
</dbReference>
<dbReference type="Gene3D" id="3.40.50.300">
    <property type="entry name" value="P-loop containing nucleotide triphosphate hydrolases"/>
    <property type="match status" value="2"/>
</dbReference>
<comment type="similarity">
    <text evidence="2">Belongs to the ABC transporter superfamily.</text>
</comment>
<evidence type="ECO:0000256" key="3">
    <source>
        <dbReference type="ARBA" id="ARBA00022448"/>
    </source>
</evidence>
<dbReference type="GO" id="GO:0042626">
    <property type="term" value="F:ATPase-coupled transmembrane transporter activity"/>
    <property type="evidence" value="ECO:0007669"/>
    <property type="project" value="TreeGrafter"/>
</dbReference>
<evidence type="ECO:0000313" key="13">
    <source>
        <dbReference type="Proteomes" id="UP000001131"/>
    </source>
</evidence>
<evidence type="ECO:0000256" key="1">
    <source>
        <dbReference type="ARBA" id="ARBA00004202"/>
    </source>
</evidence>
<keyword evidence="8" id="KW-1278">Translocase</keyword>
<dbReference type="FunFam" id="3.40.50.300:FF:001422">
    <property type="entry name" value="Cobalt ABC transporter ATP-binding protein"/>
    <property type="match status" value="1"/>
</dbReference>
<evidence type="ECO:0000256" key="8">
    <source>
        <dbReference type="ARBA" id="ARBA00022967"/>
    </source>
</evidence>
<dbReference type="GO" id="GO:0005524">
    <property type="term" value="F:ATP binding"/>
    <property type="evidence" value="ECO:0007669"/>
    <property type="project" value="UniProtKB-KW"/>
</dbReference>
<keyword evidence="5" id="KW-0677">Repeat</keyword>
<keyword evidence="7 12" id="KW-0067">ATP-binding</keyword>
<dbReference type="GO" id="GO:0016887">
    <property type="term" value="F:ATP hydrolysis activity"/>
    <property type="evidence" value="ECO:0007669"/>
    <property type="project" value="InterPro"/>
</dbReference>
<evidence type="ECO:0000256" key="10">
    <source>
        <dbReference type="ARBA" id="ARBA00025157"/>
    </source>
</evidence>
<dbReference type="PROSITE" id="PS50893">
    <property type="entry name" value="ABC_TRANSPORTER_2"/>
    <property type="match status" value="2"/>
</dbReference>
<evidence type="ECO:0000259" key="11">
    <source>
        <dbReference type="PROSITE" id="PS50893"/>
    </source>
</evidence>
<gene>
    <name evidence="12" type="ordered locus">SGO_0488</name>
</gene>
<dbReference type="eggNOG" id="COG1122">
    <property type="taxonomic scope" value="Bacteria"/>
</dbReference>
<dbReference type="NCBIfam" id="NF010167">
    <property type="entry name" value="PRK13648.1"/>
    <property type="match status" value="2"/>
</dbReference>
<keyword evidence="3" id="KW-0813">Transport</keyword>
<dbReference type="Pfam" id="PF12558">
    <property type="entry name" value="DUF3744"/>
    <property type="match status" value="1"/>
</dbReference>
<keyword evidence="9" id="KW-0472">Membrane</keyword>
<dbReference type="KEGG" id="sgo:SGO_0488"/>
<evidence type="ECO:0000256" key="9">
    <source>
        <dbReference type="ARBA" id="ARBA00023136"/>
    </source>
</evidence>
<accession>A8AVJ4</accession>
<feature type="domain" description="ABC transporter" evidence="11">
    <location>
        <begin position="6"/>
        <end position="247"/>
    </location>
</feature>
<dbReference type="EMBL" id="CP000725">
    <property type="protein sequence ID" value="ABV09617.1"/>
    <property type="molecule type" value="Genomic_DNA"/>
</dbReference>
<evidence type="ECO:0000256" key="6">
    <source>
        <dbReference type="ARBA" id="ARBA00022741"/>
    </source>
</evidence>
<dbReference type="SMART" id="SM00382">
    <property type="entry name" value="AAA"/>
    <property type="match status" value="2"/>
</dbReference>
<keyword evidence="4" id="KW-1003">Cell membrane</keyword>
<keyword evidence="6" id="KW-0547">Nucleotide-binding</keyword>
<evidence type="ECO:0000256" key="7">
    <source>
        <dbReference type="ARBA" id="ARBA00022840"/>
    </source>
</evidence>
<dbReference type="SUPFAM" id="SSF52540">
    <property type="entry name" value="P-loop containing nucleoside triphosphate hydrolases"/>
    <property type="match status" value="2"/>
</dbReference>